<feature type="transmembrane region" description="Helical" evidence="1">
    <location>
        <begin position="278"/>
        <end position="296"/>
    </location>
</feature>
<feature type="transmembrane region" description="Helical" evidence="1">
    <location>
        <begin position="201"/>
        <end position="219"/>
    </location>
</feature>
<feature type="transmembrane region" description="Helical" evidence="1">
    <location>
        <begin position="176"/>
        <end position="195"/>
    </location>
</feature>
<feature type="transmembrane region" description="Helical" evidence="1">
    <location>
        <begin position="365"/>
        <end position="385"/>
    </location>
</feature>
<feature type="transmembrane region" description="Helical" evidence="1">
    <location>
        <begin position="151"/>
        <end position="169"/>
    </location>
</feature>
<evidence type="ECO:0000256" key="1">
    <source>
        <dbReference type="SAM" id="Phobius"/>
    </source>
</evidence>
<keyword evidence="1" id="KW-0472">Membrane</keyword>
<protein>
    <recommendedName>
        <fullName evidence="4">Glycosyltransferase RgtA/B/C/D-like domain-containing protein</fullName>
    </recommendedName>
</protein>
<organism evidence="2 3">
    <name type="scientific">Candidatus Akkermansia intestinigallinarum</name>
    <dbReference type="NCBI Taxonomy" id="2838431"/>
    <lineage>
        <taxon>Bacteria</taxon>
        <taxon>Pseudomonadati</taxon>
        <taxon>Verrucomicrobiota</taxon>
        <taxon>Verrucomicrobiia</taxon>
        <taxon>Verrucomicrobiales</taxon>
        <taxon>Akkermansiaceae</taxon>
        <taxon>Akkermansia</taxon>
    </lineage>
</organism>
<feature type="transmembrane region" description="Helical" evidence="1">
    <location>
        <begin position="308"/>
        <end position="326"/>
    </location>
</feature>
<evidence type="ECO:0000313" key="3">
    <source>
        <dbReference type="Proteomes" id="UP000823964"/>
    </source>
</evidence>
<name>A0A9D1VAM2_9BACT</name>
<accession>A0A9D1VAM2</accession>
<feature type="transmembrane region" description="Helical" evidence="1">
    <location>
        <begin position="226"/>
        <end position="246"/>
    </location>
</feature>
<comment type="caution">
    <text evidence="2">The sequence shown here is derived from an EMBL/GenBank/DDBJ whole genome shotgun (WGS) entry which is preliminary data.</text>
</comment>
<feature type="transmembrane region" description="Helical" evidence="1">
    <location>
        <begin position="84"/>
        <end position="116"/>
    </location>
</feature>
<evidence type="ECO:0000313" key="2">
    <source>
        <dbReference type="EMBL" id="HIX19349.1"/>
    </source>
</evidence>
<feature type="transmembrane region" description="Helical" evidence="1">
    <location>
        <begin position="128"/>
        <end position="145"/>
    </location>
</feature>
<dbReference type="AlphaFoldDB" id="A0A9D1VAM2"/>
<gene>
    <name evidence="2" type="ORF">H9862_01950</name>
</gene>
<evidence type="ECO:0008006" key="4">
    <source>
        <dbReference type="Google" id="ProtNLM"/>
    </source>
</evidence>
<proteinExistence type="predicted"/>
<feature type="transmembrane region" description="Helical" evidence="1">
    <location>
        <begin position="20"/>
        <end position="40"/>
    </location>
</feature>
<reference evidence="2" key="1">
    <citation type="journal article" date="2021" name="PeerJ">
        <title>Extensive microbial diversity within the chicken gut microbiome revealed by metagenomics and culture.</title>
        <authorList>
            <person name="Gilroy R."/>
            <person name="Ravi A."/>
            <person name="Getino M."/>
            <person name="Pursley I."/>
            <person name="Horton D.L."/>
            <person name="Alikhan N.F."/>
            <person name="Baker D."/>
            <person name="Gharbi K."/>
            <person name="Hall N."/>
            <person name="Watson M."/>
            <person name="Adriaenssens E.M."/>
            <person name="Foster-Nyarko E."/>
            <person name="Jarju S."/>
            <person name="Secka A."/>
            <person name="Antonio M."/>
            <person name="Oren A."/>
            <person name="Chaudhuri R.R."/>
            <person name="La Ragione R."/>
            <person name="Hildebrand F."/>
            <person name="Pallen M.J."/>
        </authorList>
    </citation>
    <scope>NUCLEOTIDE SEQUENCE</scope>
    <source>
        <strain evidence="2">14975</strain>
    </source>
</reference>
<dbReference type="EMBL" id="DXFQ01000031">
    <property type="protein sequence ID" value="HIX19349.1"/>
    <property type="molecule type" value="Genomic_DNA"/>
</dbReference>
<keyword evidence="1" id="KW-1133">Transmembrane helix</keyword>
<reference evidence="2" key="2">
    <citation type="submission" date="2021-04" db="EMBL/GenBank/DDBJ databases">
        <authorList>
            <person name="Gilroy R."/>
        </authorList>
    </citation>
    <scope>NUCLEOTIDE SEQUENCE</scope>
    <source>
        <strain evidence="2">14975</strain>
    </source>
</reference>
<dbReference type="Proteomes" id="UP000823964">
    <property type="component" value="Unassembled WGS sequence"/>
</dbReference>
<keyword evidence="1" id="KW-0812">Transmembrane</keyword>
<sequence>MISARSLLLRVEKWAKAADVSFWALFGLCLIPAALLIVFFSQTGTPLHPYITSDTAVWSVIGRGITEGYVPYRDLYDHKGPLLFFIYAIGFFISGGKMGLCLLESVSVALVLAASFRLARLFVSFRQSWFILFFVLLFQLATMDGGGTNELYSQVFMIWPFYWLMRALVKQSKVAAVPAWVWFSIGLAGGAVTMIRMNNSAALFGLSLGAVLLLLRGKCWLSVFKAAASMVGGLILALIPFCAYFMHHGAMEIFLQGCFLHNFSFAAEGVSSKTWQEYVLMAAKGLPALLVVALVLRDYAGRRTRGQVAFPVSVAGLLSYLILFVGNGYNHYVYIIEPLFVLFLSRMMRYFEQQDSAPDSKRKSVYYRTSLCSLLLLTPFSMNMLSVCKACVSRNLAQLTQTGIELHYQACQKLGEAIPAADRDKVWGMDLAPDVYINMNVTPCYRYFTLQSFYSCSMPEIGDETTQWLKSSPPLYIVDQGNPAMKEVLNQRYECVETVEVNKGGSYSLYRRKE</sequence>